<evidence type="ECO:0000313" key="2">
    <source>
        <dbReference type="EMBL" id="SIT14872.1"/>
    </source>
</evidence>
<organism evidence="2 3">
    <name type="scientific">Insolitispirillum peregrinum</name>
    <dbReference type="NCBI Taxonomy" id="80876"/>
    <lineage>
        <taxon>Bacteria</taxon>
        <taxon>Pseudomonadati</taxon>
        <taxon>Pseudomonadota</taxon>
        <taxon>Alphaproteobacteria</taxon>
        <taxon>Rhodospirillales</taxon>
        <taxon>Novispirillaceae</taxon>
        <taxon>Insolitispirillum</taxon>
    </lineage>
</organism>
<dbReference type="Proteomes" id="UP000185678">
    <property type="component" value="Unassembled WGS sequence"/>
</dbReference>
<dbReference type="EMBL" id="FTOA01000008">
    <property type="protein sequence ID" value="SIT14872.1"/>
    <property type="molecule type" value="Genomic_DNA"/>
</dbReference>
<dbReference type="AlphaFoldDB" id="A0A1N7PWC9"/>
<dbReference type="OrthoDB" id="7362076at2"/>
<feature type="compositionally biased region" description="Basic and acidic residues" evidence="1">
    <location>
        <begin position="44"/>
        <end position="59"/>
    </location>
</feature>
<evidence type="ECO:0000256" key="1">
    <source>
        <dbReference type="SAM" id="MobiDB-lite"/>
    </source>
</evidence>
<feature type="region of interest" description="Disordered" evidence="1">
    <location>
        <begin position="1"/>
        <end position="75"/>
    </location>
</feature>
<keyword evidence="3" id="KW-1185">Reference proteome</keyword>
<sequence>MVHSSLIGDSDRRQNGVTTSSALGDSSQNSAAASAFRSLLGAPEEPKADKKTAEERSDDPLQADPVDDSGNDDSIYGTVTVDGKVVATLYNNGSVCLHTGSLDGGLPMLLPLETSGGVQVGPELAAERGAAIAQTMGGTTSVASTAQSQSEWEAAHPEIMAQVAASQGQASDSASADQTAQSLFAVQRIGQQEETATDGSDAVSKFREFMKLASEGPGALLRAQFLSSKGLTEDDVANMSPEDRKKLEAEIKEFIENKIAEDTGIPNQKTGVSEQA</sequence>
<proteinExistence type="predicted"/>
<gene>
    <name evidence="2" type="ORF">SAMN05421779_108106</name>
</gene>
<protein>
    <submittedName>
        <fullName evidence="2">Uncharacterized protein</fullName>
    </submittedName>
</protein>
<accession>A0A1N7PWC9</accession>
<name>A0A1N7PWC9_9PROT</name>
<feature type="compositionally biased region" description="Polar residues" evidence="1">
    <location>
        <begin position="15"/>
        <end position="32"/>
    </location>
</feature>
<reference evidence="2 3" key="1">
    <citation type="submission" date="2017-01" db="EMBL/GenBank/DDBJ databases">
        <authorList>
            <person name="Mah S.A."/>
            <person name="Swanson W.J."/>
            <person name="Moy G.W."/>
            <person name="Vacquier V.D."/>
        </authorList>
    </citation>
    <scope>NUCLEOTIDE SEQUENCE [LARGE SCALE GENOMIC DNA]</scope>
    <source>
        <strain evidence="2 3">DSM 11589</strain>
    </source>
</reference>
<dbReference type="RefSeq" id="WP_076401836.1">
    <property type="nucleotide sequence ID" value="NZ_FTOA01000008.1"/>
</dbReference>
<evidence type="ECO:0000313" key="3">
    <source>
        <dbReference type="Proteomes" id="UP000185678"/>
    </source>
</evidence>